<dbReference type="STRING" id="295068.MAQ5080_02790"/>
<dbReference type="InterPro" id="IPR003593">
    <property type="entry name" value="AAA+_ATPase"/>
</dbReference>
<reference evidence="12 13" key="1">
    <citation type="submission" date="2016-06" db="EMBL/GenBank/DDBJ databases">
        <authorList>
            <person name="Kjaerup R.B."/>
            <person name="Dalgaard T.S."/>
            <person name="Juul-Madsen H.R."/>
        </authorList>
    </citation>
    <scope>NUCLEOTIDE SEQUENCE [LARGE SCALE GENOMIC DNA]</scope>
    <source>
        <strain evidence="12 13">CECT 5080</strain>
    </source>
</reference>
<dbReference type="CDD" id="cd03259">
    <property type="entry name" value="ABC_Carb_Solutes_like"/>
    <property type="match status" value="1"/>
</dbReference>
<dbReference type="InterPro" id="IPR015853">
    <property type="entry name" value="ABC_transpr_FbpC"/>
</dbReference>
<keyword evidence="8" id="KW-0408">Iron</keyword>
<keyword evidence="9" id="KW-0406">Ion transport</keyword>
<evidence type="ECO:0000256" key="9">
    <source>
        <dbReference type="ARBA" id="ARBA00023065"/>
    </source>
</evidence>
<proteinExistence type="predicted"/>
<dbReference type="PROSITE" id="PS00211">
    <property type="entry name" value="ABC_TRANSPORTER_1"/>
    <property type="match status" value="1"/>
</dbReference>
<dbReference type="InterPro" id="IPR008995">
    <property type="entry name" value="Mo/tungstate-bd_C_term_dom"/>
</dbReference>
<keyword evidence="1" id="KW-0813">Transport</keyword>
<dbReference type="SUPFAM" id="SSF50331">
    <property type="entry name" value="MOP-like"/>
    <property type="match status" value="1"/>
</dbReference>
<keyword evidence="10" id="KW-0472">Membrane</keyword>
<evidence type="ECO:0000256" key="3">
    <source>
        <dbReference type="ARBA" id="ARBA00022496"/>
    </source>
</evidence>
<evidence type="ECO:0000256" key="8">
    <source>
        <dbReference type="ARBA" id="ARBA00023004"/>
    </source>
</evidence>
<dbReference type="InterPro" id="IPR050093">
    <property type="entry name" value="ABC_SmlMolc_Importer"/>
</dbReference>
<keyword evidence="13" id="KW-1185">Reference proteome</keyword>
<evidence type="ECO:0000256" key="6">
    <source>
        <dbReference type="ARBA" id="ARBA00022840"/>
    </source>
</evidence>
<organism evidence="12 13">
    <name type="scientific">Marinomonas aquimarina</name>
    <dbReference type="NCBI Taxonomy" id="295068"/>
    <lineage>
        <taxon>Bacteria</taxon>
        <taxon>Pseudomonadati</taxon>
        <taxon>Pseudomonadota</taxon>
        <taxon>Gammaproteobacteria</taxon>
        <taxon>Oceanospirillales</taxon>
        <taxon>Oceanospirillaceae</taxon>
        <taxon>Marinomonas</taxon>
    </lineage>
</organism>
<evidence type="ECO:0000256" key="7">
    <source>
        <dbReference type="ARBA" id="ARBA00022967"/>
    </source>
</evidence>
<dbReference type="Pfam" id="PF08402">
    <property type="entry name" value="TOBE_2"/>
    <property type="match status" value="1"/>
</dbReference>
<gene>
    <name evidence="12" type="primary">fbpC</name>
    <name evidence="12" type="ORF">MAQ5080_02790</name>
</gene>
<dbReference type="GO" id="GO:0015408">
    <property type="term" value="F:ABC-type ferric iron transporter activity"/>
    <property type="evidence" value="ECO:0007669"/>
    <property type="project" value="InterPro"/>
</dbReference>
<accession>A0A1A8TND9</accession>
<evidence type="ECO:0000256" key="5">
    <source>
        <dbReference type="ARBA" id="ARBA00022741"/>
    </source>
</evidence>
<dbReference type="SMART" id="SM00382">
    <property type="entry name" value="AAA"/>
    <property type="match status" value="1"/>
</dbReference>
<dbReference type="PANTHER" id="PTHR42781:SF5">
    <property type="entry name" value="PUTRESCINE TRANSPORT ATP-BINDING PROTEIN POTG"/>
    <property type="match status" value="1"/>
</dbReference>
<evidence type="ECO:0000313" key="12">
    <source>
        <dbReference type="EMBL" id="SBS34161.1"/>
    </source>
</evidence>
<dbReference type="GO" id="GO:0043190">
    <property type="term" value="C:ATP-binding cassette (ABC) transporter complex"/>
    <property type="evidence" value="ECO:0007669"/>
    <property type="project" value="InterPro"/>
</dbReference>
<protein>
    <submittedName>
        <fullName evidence="12">Fe(3+) ions import ATP-binding protein FbpC</fullName>
        <ecNumber evidence="12">3.6.3.30</ecNumber>
    </submittedName>
</protein>
<evidence type="ECO:0000256" key="10">
    <source>
        <dbReference type="ARBA" id="ARBA00023136"/>
    </source>
</evidence>
<dbReference type="Gene3D" id="3.40.50.300">
    <property type="entry name" value="P-loop containing nucleotide triphosphate hydrolases"/>
    <property type="match status" value="1"/>
</dbReference>
<dbReference type="GO" id="GO:0015697">
    <property type="term" value="P:quaternary ammonium group transport"/>
    <property type="evidence" value="ECO:0007669"/>
    <property type="project" value="UniProtKB-ARBA"/>
</dbReference>
<keyword evidence="4" id="KW-0997">Cell inner membrane</keyword>
<dbReference type="EMBL" id="FLOC01000017">
    <property type="protein sequence ID" value="SBS34161.1"/>
    <property type="molecule type" value="Genomic_DNA"/>
</dbReference>
<evidence type="ECO:0000313" key="13">
    <source>
        <dbReference type="Proteomes" id="UP000092627"/>
    </source>
</evidence>
<dbReference type="InterPro" id="IPR003439">
    <property type="entry name" value="ABC_transporter-like_ATP-bd"/>
</dbReference>
<keyword evidence="3" id="KW-0410">Iron transport</keyword>
<dbReference type="SUPFAM" id="SSF52540">
    <property type="entry name" value="P-loop containing nucleoside triphosphate hydrolases"/>
    <property type="match status" value="1"/>
</dbReference>
<dbReference type="InterPro" id="IPR017871">
    <property type="entry name" value="ABC_transporter-like_CS"/>
</dbReference>
<keyword evidence="5" id="KW-0547">Nucleotide-binding</keyword>
<evidence type="ECO:0000256" key="2">
    <source>
        <dbReference type="ARBA" id="ARBA00022475"/>
    </source>
</evidence>
<dbReference type="InterPro" id="IPR013611">
    <property type="entry name" value="Transp-assoc_OB_typ2"/>
</dbReference>
<dbReference type="GO" id="GO:0016887">
    <property type="term" value="F:ATP hydrolysis activity"/>
    <property type="evidence" value="ECO:0007669"/>
    <property type="project" value="InterPro"/>
</dbReference>
<evidence type="ECO:0000256" key="4">
    <source>
        <dbReference type="ARBA" id="ARBA00022519"/>
    </source>
</evidence>
<evidence type="ECO:0000259" key="11">
    <source>
        <dbReference type="PROSITE" id="PS50893"/>
    </source>
</evidence>
<keyword evidence="12" id="KW-0378">Hydrolase</keyword>
<dbReference type="InterPro" id="IPR027417">
    <property type="entry name" value="P-loop_NTPase"/>
</dbReference>
<dbReference type="PROSITE" id="PS50893">
    <property type="entry name" value="ABC_TRANSPORTER_2"/>
    <property type="match status" value="1"/>
</dbReference>
<dbReference type="Proteomes" id="UP000092627">
    <property type="component" value="Unassembled WGS sequence"/>
</dbReference>
<evidence type="ECO:0000256" key="1">
    <source>
        <dbReference type="ARBA" id="ARBA00022448"/>
    </source>
</evidence>
<dbReference type="PANTHER" id="PTHR42781">
    <property type="entry name" value="SPERMIDINE/PUTRESCINE IMPORT ATP-BINDING PROTEIN POTA"/>
    <property type="match status" value="1"/>
</dbReference>
<feature type="domain" description="ABC transporter" evidence="11">
    <location>
        <begin position="17"/>
        <end position="249"/>
    </location>
</feature>
<name>A0A1A8TND9_9GAMM</name>
<keyword evidence="7" id="KW-1278">Translocase</keyword>
<dbReference type="FunFam" id="3.40.50.300:FF:000425">
    <property type="entry name" value="Probable ABC transporter, ATP-binding subunit"/>
    <property type="match status" value="1"/>
</dbReference>
<dbReference type="GO" id="GO:0005524">
    <property type="term" value="F:ATP binding"/>
    <property type="evidence" value="ECO:0007669"/>
    <property type="project" value="UniProtKB-KW"/>
</dbReference>
<dbReference type="EC" id="3.6.3.30" evidence="12"/>
<keyword evidence="2" id="KW-1003">Cell membrane</keyword>
<dbReference type="Gene3D" id="2.40.50.100">
    <property type="match status" value="1"/>
</dbReference>
<sequence length="363" mass="39787">MGYNMTAMPPNKMLKELKLSNIAVGYQGVPVVQDANFRIVEGQIGCLLGPSGCGKSTLLRAIAGFEPLLAGEITLDNELLSSASKTLSPEKRSIGMVFQDIALFPHLTIGANIAFGLKGWSKKQVAERIDHLLELVGLSGYKDRYPHSLSGGQQQRVALARAIAPKPKLLLMDEPFSGLDAKLREELVPDIRAILQLEKVSAILVTHDQAEAFAMADQVAIMESGRILQVGTPYQIYHEPASRFVAMFIGQGDFLPAVVCGDNCVHSDLGEIQGQLNHGFESGAKVDLLVRPDDILHDDDSAFKGLIVSKWFRGSYFLYRVKLPSGKVTYCFSSSHHNHAIGQDIGISVHLDHLVMFPREERQ</sequence>
<dbReference type="AlphaFoldDB" id="A0A1A8TND9"/>
<keyword evidence="6 12" id="KW-0067">ATP-binding</keyword>
<dbReference type="Pfam" id="PF00005">
    <property type="entry name" value="ABC_tran"/>
    <property type="match status" value="1"/>
</dbReference>